<dbReference type="PROSITE" id="PS00198">
    <property type="entry name" value="4FE4S_FER_1"/>
    <property type="match status" value="2"/>
</dbReference>
<dbReference type="Proteomes" id="UP001211987">
    <property type="component" value="Unassembled WGS sequence"/>
</dbReference>
<dbReference type="PANTHER" id="PTHR43193">
    <property type="match status" value="1"/>
</dbReference>
<dbReference type="Gene3D" id="3.30.70.20">
    <property type="match status" value="1"/>
</dbReference>
<reference evidence="5" key="1">
    <citation type="submission" date="2023-01" db="EMBL/GenBank/DDBJ databases">
        <title>Human gut microbiome strain richness.</title>
        <authorList>
            <person name="Chen-Liaw A."/>
        </authorList>
    </citation>
    <scope>NUCLEOTIDE SEQUENCE</scope>
    <source>
        <strain evidence="5">1001217st2_G6_1001217B_191108</strain>
    </source>
</reference>
<accession>A0AB35IDK4</accession>
<feature type="domain" description="4Fe-4S ferredoxin-type" evidence="4">
    <location>
        <begin position="35"/>
        <end position="65"/>
    </location>
</feature>
<sequence length="382" mass="44126">MIKIVDKSKCSGCHSCYNICPKKCIIMKEDQEGFWYPEVDVNQCINCGLCEKRCPILNDMKVDNQPQAYACYNKDEIIRKGSSSGGVFTLLASLVIEKGGIVYGATFNNENMVEHIKVDNINDLNKLRGSKYVQSKIGNTYFEIKDYLNQGRPVYFSGTPCQIDGLLAFLNKKYDNLILQDIVCHGVPSPKVWKKYLEQFNIEEDANISFRDKSTGWDSYSFTIDQKEKFTQLSSQNEYMKVFLKNLCLRPSCYDCQSKSLHRNSDITLADFWGINYIYPKLYDNKGTSLVFINSQKGKELFENIKQSIEYKEVDIKEASKYNPSLYKSVSIPNKRNKYMENIFNNDFNKYSKKYIKTPFLLKLKVMISICLHKAKRIIKGG</sequence>
<dbReference type="PANTHER" id="PTHR43193:SF2">
    <property type="entry name" value="POLYFERREDOXIN PROTEIN FWDF"/>
    <property type="match status" value="1"/>
</dbReference>
<organism evidence="5 6">
    <name type="scientific">Thomasclavelia ramosa</name>
    <dbReference type="NCBI Taxonomy" id="1547"/>
    <lineage>
        <taxon>Bacteria</taxon>
        <taxon>Bacillati</taxon>
        <taxon>Bacillota</taxon>
        <taxon>Erysipelotrichia</taxon>
        <taxon>Erysipelotrichales</taxon>
        <taxon>Coprobacillaceae</taxon>
        <taxon>Thomasclavelia</taxon>
    </lineage>
</organism>
<dbReference type="GeneID" id="64195207"/>
<dbReference type="InterPro" id="IPR052977">
    <property type="entry name" value="Polyferredoxin-like_ET"/>
</dbReference>
<protein>
    <submittedName>
        <fullName evidence="5">Coenzyme F420 hydrogenase/dehydrogenase, beta subunit C-terminal domain</fullName>
    </submittedName>
</protein>
<dbReference type="Pfam" id="PF12838">
    <property type="entry name" value="Fer4_7"/>
    <property type="match status" value="1"/>
</dbReference>
<dbReference type="EMBL" id="JAQLKE010000001">
    <property type="protein sequence ID" value="MDB7082391.1"/>
    <property type="molecule type" value="Genomic_DNA"/>
</dbReference>
<dbReference type="GO" id="GO:0051536">
    <property type="term" value="F:iron-sulfur cluster binding"/>
    <property type="evidence" value="ECO:0007669"/>
    <property type="project" value="UniProtKB-KW"/>
</dbReference>
<keyword evidence="2" id="KW-0408">Iron</keyword>
<dbReference type="GO" id="GO:0046872">
    <property type="term" value="F:metal ion binding"/>
    <property type="evidence" value="ECO:0007669"/>
    <property type="project" value="UniProtKB-KW"/>
</dbReference>
<dbReference type="AlphaFoldDB" id="A0AB35IDK4"/>
<dbReference type="PROSITE" id="PS51379">
    <property type="entry name" value="4FE4S_FER_2"/>
    <property type="match status" value="2"/>
</dbReference>
<evidence type="ECO:0000256" key="1">
    <source>
        <dbReference type="ARBA" id="ARBA00022723"/>
    </source>
</evidence>
<dbReference type="InterPro" id="IPR017896">
    <property type="entry name" value="4Fe4S_Fe-S-bd"/>
</dbReference>
<evidence type="ECO:0000259" key="4">
    <source>
        <dbReference type="PROSITE" id="PS51379"/>
    </source>
</evidence>
<feature type="domain" description="4Fe-4S ferredoxin-type" evidence="4">
    <location>
        <begin position="1"/>
        <end position="30"/>
    </location>
</feature>
<gene>
    <name evidence="5" type="ORF">PM738_01135</name>
</gene>
<dbReference type="InterPro" id="IPR017900">
    <property type="entry name" value="4Fe4S_Fe_S_CS"/>
</dbReference>
<proteinExistence type="predicted"/>
<evidence type="ECO:0000256" key="2">
    <source>
        <dbReference type="ARBA" id="ARBA00023004"/>
    </source>
</evidence>
<dbReference type="Pfam" id="PF04432">
    <property type="entry name" value="FrhB_FdhB_C"/>
    <property type="match status" value="1"/>
</dbReference>
<evidence type="ECO:0000256" key="3">
    <source>
        <dbReference type="ARBA" id="ARBA00023014"/>
    </source>
</evidence>
<dbReference type="SUPFAM" id="SSF54862">
    <property type="entry name" value="4Fe-4S ferredoxins"/>
    <property type="match status" value="1"/>
</dbReference>
<keyword evidence="1" id="KW-0479">Metal-binding</keyword>
<evidence type="ECO:0000313" key="6">
    <source>
        <dbReference type="Proteomes" id="UP001211987"/>
    </source>
</evidence>
<dbReference type="InterPro" id="IPR007525">
    <property type="entry name" value="FrhB_FdhB_C"/>
</dbReference>
<name>A0AB35IDK4_9FIRM</name>
<dbReference type="RefSeq" id="WP_117791869.1">
    <property type="nucleotide sequence ID" value="NZ_CAACVM010000041.1"/>
</dbReference>
<evidence type="ECO:0000313" key="5">
    <source>
        <dbReference type="EMBL" id="MDB7082391.1"/>
    </source>
</evidence>
<comment type="caution">
    <text evidence="5">The sequence shown here is derived from an EMBL/GenBank/DDBJ whole genome shotgun (WGS) entry which is preliminary data.</text>
</comment>
<keyword evidence="3" id="KW-0411">Iron-sulfur</keyword>